<dbReference type="PROSITE" id="PS51477">
    <property type="entry name" value="PAH"/>
    <property type="match status" value="1"/>
</dbReference>
<comment type="caution">
    <text evidence="6">The sequence shown here is derived from an EMBL/GenBank/DDBJ whole genome shotgun (WGS) entry which is preliminary data.</text>
</comment>
<evidence type="ECO:0000313" key="7">
    <source>
        <dbReference type="Proteomes" id="UP000620124"/>
    </source>
</evidence>
<dbReference type="Gene3D" id="1.10.510.10">
    <property type="entry name" value="Transferase(Phosphotransferase) domain 1"/>
    <property type="match status" value="1"/>
</dbReference>
<dbReference type="EMBL" id="JACAZI010000009">
    <property type="protein sequence ID" value="KAF7352206.1"/>
    <property type="molecule type" value="Genomic_DNA"/>
</dbReference>
<dbReference type="InterPro" id="IPR036600">
    <property type="entry name" value="PAH_sf"/>
</dbReference>
<dbReference type="Gene3D" id="1.20.1160.11">
    <property type="entry name" value="Paired amphipathic helix"/>
    <property type="match status" value="1"/>
</dbReference>
<evidence type="ECO:0000313" key="6">
    <source>
        <dbReference type="EMBL" id="KAF7352206.1"/>
    </source>
</evidence>
<keyword evidence="2" id="KW-0678">Repressor</keyword>
<dbReference type="InterPro" id="IPR013083">
    <property type="entry name" value="Znf_RING/FYVE/PHD"/>
</dbReference>
<dbReference type="InterPro" id="IPR011011">
    <property type="entry name" value="Znf_FYVE_PHD"/>
</dbReference>
<dbReference type="Pfam" id="PF02671">
    <property type="entry name" value="PAH"/>
    <property type="match status" value="1"/>
</dbReference>
<evidence type="ECO:0000256" key="4">
    <source>
        <dbReference type="PROSITE-ProRule" id="PRU00810"/>
    </source>
</evidence>
<dbReference type="Proteomes" id="UP000620124">
    <property type="component" value="Unassembled WGS sequence"/>
</dbReference>
<keyword evidence="3 4" id="KW-0539">Nucleus</keyword>
<keyword evidence="7" id="KW-1185">Reference proteome</keyword>
<feature type="region of interest" description="Disordered" evidence="5">
    <location>
        <begin position="1"/>
        <end position="20"/>
    </location>
</feature>
<evidence type="ECO:0000256" key="3">
    <source>
        <dbReference type="ARBA" id="ARBA00023242"/>
    </source>
</evidence>
<protein>
    <submittedName>
        <fullName evidence="6">Paired amphipathic helix protein pst1</fullName>
    </submittedName>
</protein>
<evidence type="ECO:0000256" key="2">
    <source>
        <dbReference type="ARBA" id="ARBA00022491"/>
    </source>
</evidence>
<dbReference type="GO" id="GO:0003714">
    <property type="term" value="F:transcription corepressor activity"/>
    <property type="evidence" value="ECO:0007669"/>
    <property type="project" value="InterPro"/>
</dbReference>
<dbReference type="Gene3D" id="3.30.40.10">
    <property type="entry name" value="Zinc/RING finger domain, C3HC4 (zinc finger)"/>
    <property type="match status" value="1"/>
</dbReference>
<dbReference type="GO" id="GO:0000122">
    <property type="term" value="P:negative regulation of transcription by RNA polymerase II"/>
    <property type="evidence" value="ECO:0007669"/>
    <property type="project" value="TreeGrafter"/>
</dbReference>
<name>A0A8H6Y5A6_9AGAR</name>
<evidence type="ECO:0000256" key="5">
    <source>
        <dbReference type="SAM" id="MobiDB-lite"/>
    </source>
</evidence>
<feature type="compositionally biased region" description="Polar residues" evidence="5">
    <location>
        <begin position="8"/>
        <end position="20"/>
    </location>
</feature>
<dbReference type="SUPFAM" id="SSF47762">
    <property type="entry name" value="PAH2 domain"/>
    <property type="match status" value="1"/>
</dbReference>
<evidence type="ECO:0000256" key="1">
    <source>
        <dbReference type="ARBA" id="ARBA00004123"/>
    </source>
</evidence>
<comment type="subcellular location">
    <subcellularLocation>
        <location evidence="1 4">Nucleus</location>
    </subcellularLocation>
</comment>
<dbReference type="AlphaFoldDB" id="A0A8H6Y5A6"/>
<gene>
    <name evidence="6" type="ORF">MVEN_01183900</name>
</gene>
<organism evidence="6 7">
    <name type="scientific">Mycena venus</name>
    <dbReference type="NCBI Taxonomy" id="2733690"/>
    <lineage>
        <taxon>Eukaryota</taxon>
        <taxon>Fungi</taxon>
        <taxon>Dikarya</taxon>
        <taxon>Basidiomycota</taxon>
        <taxon>Agaricomycotina</taxon>
        <taxon>Agaricomycetes</taxon>
        <taxon>Agaricomycetidae</taxon>
        <taxon>Agaricales</taxon>
        <taxon>Marasmiineae</taxon>
        <taxon>Mycenaceae</taxon>
        <taxon>Mycena</taxon>
    </lineage>
</organism>
<dbReference type="OrthoDB" id="10265969at2759"/>
<reference evidence="6" key="1">
    <citation type="submission" date="2020-05" db="EMBL/GenBank/DDBJ databases">
        <title>Mycena genomes resolve the evolution of fungal bioluminescence.</title>
        <authorList>
            <person name="Tsai I.J."/>
        </authorList>
    </citation>
    <scope>NUCLEOTIDE SEQUENCE</scope>
    <source>
        <strain evidence="6">CCC161011</strain>
    </source>
</reference>
<dbReference type="SUPFAM" id="SSF56112">
    <property type="entry name" value="Protein kinase-like (PK-like)"/>
    <property type="match status" value="1"/>
</dbReference>
<dbReference type="PANTHER" id="PTHR12346">
    <property type="entry name" value="SIN3B-RELATED"/>
    <property type="match status" value="1"/>
</dbReference>
<dbReference type="InterPro" id="IPR039774">
    <property type="entry name" value="Sin3-like"/>
</dbReference>
<dbReference type="InterPro" id="IPR011009">
    <property type="entry name" value="Kinase-like_dom_sf"/>
</dbReference>
<proteinExistence type="predicted"/>
<dbReference type="GO" id="GO:0070822">
    <property type="term" value="C:Sin3-type complex"/>
    <property type="evidence" value="ECO:0007669"/>
    <property type="project" value="TreeGrafter"/>
</dbReference>
<dbReference type="SUPFAM" id="SSF57903">
    <property type="entry name" value="FYVE/PHD zinc finger"/>
    <property type="match status" value="1"/>
</dbReference>
<dbReference type="PANTHER" id="PTHR12346:SF0">
    <property type="entry name" value="SIN3A, ISOFORM G"/>
    <property type="match status" value="1"/>
</dbReference>
<accession>A0A8H6Y5A6</accession>
<dbReference type="FunFam" id="1.20.1160.11:FF:000001">
    <property type="entry name" value="Paired amphipathic helix protein Sin3"/>
    <property type="match status" value="1"/>
</dbReference>
<dbReference type="InterPro" id="IPR003822">
    <property type="entry name" value="PAH"/>
</dbReference>
<sequence>MGDKTKTAGESAQSKPDNITGTFNVAVQNTSSHGIVMVGCTTTSNVMYNVHGTKRRRDIEDGSDLRRLTPPMAKRRRLKEDDGIKIIRRKDLKLIQEIGSGPGYVFHTGKNKGRAVIVKVFNSSPAGRQQLESAVALARELIHANVLQIRGTSSETSSIHFIAYEDVYWKNATGPLAAALKNDLQRSIRLGFKMIAALSAGMNYLSVQGVSLGSMGVENFDIFLDVDDRFVICVHPEQQAEGDATESQEPENYAWTVFNALCHKVFMAANRLLHDQQIHRNPAILDIIRHTSFSEIRAASSLLSFGIPEASQDIHNGELDVSPRREYVWRTMDREQQSLATIAHRISQELEMNLSHLHRLTHTDGVSPHRCVGYVREEIMLATTTLESAVVAHDTPSPLEICSVCHEVVGLDEAFRCICGDPAPGTRHTIKCRVCKLWSHSDCVGQLKRQFTCELCVGADIGNSPDEPMELDLDEMDIDMAIKLFGGTDSDWNAGGPVEESRPLSLTDALNYLAEIKGEFCNQSELYHRFLAIMQDFKSRKQAFRTCPLGLLLMDRRIQTPEVIQRVSLLFNGCPALIQGFNLFLPIGYRVVSSTDGCITVTTPLGFTMQTNKSTESVSDSRWVFSIKPRPWKPLTPLPWVIYYC</sequence>